<dbReference type="EMBL" id="QQWG01000002">
    <property type="protein sequence ID" value="RRG24063.1"/>
    <property type="molecule type" value="Genomic_DNA"/>
</dbReference>
<comment type="similarity">
    <text evidence="2">Belongs to the MgtC/SapB family.</text>
</comment>
<dbReference type="OrthoDB" id="9811198at2"/>
<dbReference type="GO" id="GO:0005886">
    <property type="term" value="C:plasma membrane"/>
    <property type="evidence" value="ECO:0007669"/>
    <property type="project" value="UniProtKB-SubCell"/>
</dbReference>
<evidence type="ECO:0000256" key="2">
    <source>
        <dbReference type="ARBA" id="ARBA00009298"/>
    </source>
</evidence>
<protein>
    <submittedName>
        <fullName evidence="9">MgtC/SapB family protein</fullName>
    </submittedName>
</protein>
<evidence type="ECO:0000313" key="10">
    <source>
        <dbReference type="Proteomes" id="UP000285794"/>
    </source>
</evidence>
<feature type="transmembrane region" description="Helical" evidence="7">
    <location>
        <begin position="77"/>
        <end position="96"/>
    </location>
</feature>
<dbReference type="InterPro" id="IPR049177">
    <property type="entry name" value="MgtC_SapB_SrpB_YhiD_N"/>
</dbReference>
<dbReference type="Pfam" id="PF02308">
    <property type="entry name" value="MgtC"/>
    <property type="match status" value="1"/>
</dbReference>
<dbReference type="PANTHER" id="PTHR33778">
    <property type="entry name" value="PROTEIN MGTC"/>
    <property type="match status" value="1"/>
</dbReference>
<dbReference type="RefSeq" id="WP_125029375.1">
    <property type="nucleotide sequence ID" value="NZ_JAPXVP010000002.1"/>
</dbReference>
<evidence type="ECO:0000256" key="4">
    <source>
        <dbReference type="ARBA" id="ARBA00022692"/>
    </source>
</evidence>
<keyword evidence="4 7" id="KW-0812">Transmembrane</keyword>
<feature type="domain" description="MgtC/SapB/SrpB/YhiD N-terminal" evidence="8">
    <location>
        <begin position="22"/>
        <end position="149"/>
    </location>
</feature>
<organism evidence="9 10">
    <name type="scientific">Ancylomarina euxinus</name>
    <dbReference type="NCBI Taxonomy" id="2283627"/>
    <lineage>
        <taxon>Bacteria</taxon>
        <taxon>Pseudomonadati</taxon>
        <taxon>Bacteroidota</taxon>
        <taxon>Bacteroidia</taxon>
        <taxon>Marinilabiliales</taxon>
        <taxon>Marinifilaceae</taxon>
        <taxon>Ancylomarina</taxon>
    </lineage>
</organism>
<keyword evidence="5 7" id="KW-1133">Transmembrane helix</keyword>
<evidence type="ECO:0000259" key="8">
    <source>
        <dbReference type="Pfam" id="PF02308"/>
    </source>
</evidence>
<evidence type="ECO:0000256" key="7">
    <source>
        <dbReference type="SAM" id="Phobius"/>
    </source>
</evidence>
<dbReference type="Proteomes" id="UP000285794">
    <property type="component" value="Unassembled WGS sequence"/>
</dbReference>
<comment type="caution">
    <text evidence="9">The sequence shown here is derived from an EMBL/GenBank/DDBJ whole genome shotgun (WGS) entry which is preliminary data.</text>
</comment>
<proteinExistence type="inferred from homology"/>
<comment type="subcellular location">
    <subcellularLocation>
        <location evidence="1">Cell membrane</location>
        <topology evidence="1">Multi-pass membrane protein</topology>
    </subcellularLocation>
</comment>
<evidence type="ECO:0000313" key="9">
    <source>
        <dbReference type="EMBL" id="RRG24063.1"/>
    </source>
</evidence>
<evidence type="ECO:0000256" key="3">
    <source>
        <dbReference type="ARBA" id="ARBA00022475"/>
    </source>
</evidence>
<accession>A0A425Y6C6</accession>
<dbReference type="PANTHER" id="PTHR33778:SF1">
    <property type="entry name" value="MAGNESIUM TRANSPORTER YHID-RELATED"/>
    <property type="match status" value="1"/>
</dbReference>
<keyword evidence="10" id="KW-1185">Reference proteome</keyword>
<sequence length="236" mass="25963">MTLIEEIINEKSITTGTVAFRMLLSVVVSAIVGIEREYHKQPAGLRTHILISMGATLIMLLSIYIPQTFSQYKPADPGRLAAQVVSGIGFLGAGAIMKFGFNVKGLTTAASIWVIAAIGLAIGAGMYWATAIATGILLFALIFLDLFEKWIFPSKFIKHLSVYSSAGFNLKTDPILELLKKHKANVRTIDIEQSFDEKRTSLYFVIQISEKVKINTLSEEIGEIEGVQKIKLNQIV</sequence>
<dbReference type="AlphaFoldDB" id="A0A425Y6C6"/>
<evidence type="ECO:0000256" key="5">
    <source>
        <dbReference type="ARBA" id="ARBA00022989"/>
    </source>
</evidence>
<gene>
    <name evidence="9" type="ORF">DWB61_02805</name>
</gene>
<name>A0A425Y6C6_9BACT</name>
<evidence type="ECO:0000256" key="1">
    <source>
        <dbReference type="ARBA" id="ARBA00004651"/>
    </source>
</evidence>
<dbReference type="InterPro" id="IPR003416">
    <property type="entry name" value="MgtC/SapB/SrpB/YhiD_fam"/>
</dbReference>
<reference evidence="9 10" key="1">
    <citation type="submission" date="2018-07" db="EMBL/GenBank/DDBJ databases">
        <title>Draft genome sequence of Ancylomarina sp. M1P.</title>
        <authorList>
            <person name="Yadav S."/>
            <person name="Villanueva L."/>
            <person name="Damste J.S.S."/>
        </authorList>
    </citation>
    <scope>NUCLEOTIDE SEQUENCE [LARGE SCALE GENOMIC DNA]</scope>
    <source>
        <strain evidence="9 10">M1P</strain>
    </source>
</reference>
<dbReference type="PRINTS" id="PR01837">
    <property type="entry name" value="MGTCSAPBPROT"/>
</dbReference>
<feature type="transmembrane region" description="Helical" evidence="7">
    <location>
        <begin position="45"/>
        <end position="65"/>
    </location>
</feature>
<feature type="transmembrane region" description="Helical" evidence="7">
    <location>
        <begin position="128"/>
        <end position="147"/>
    </location>
</feature>
<evidence type="ECO:0000256" key="6">
    <source>
        <dbReference type="ARBA" id="ARBA00023136"/>
    </source>
</evidence>
<feature type="transmembrane region" description="Helical" evidence="7">
    <location>
        <begin position="12"/>
        <end position="33"/>
    </location>
</feature>
<keyword evidence="6 7" id="KW-0472">Membrane</keyword>
<keyword evidence="3" id="KW-1003">Cell membrane</keyword>